<evidence type="ECO:0000313" key="3">
    <source>
        <dbReference type="Proteomes" id="UP001500618"/>
    </source>
</evidence>
<evidence type="ECO:0000313" key="2">
    <source>
        <dbReference type="EMBL" id="GAA1660472.1"/>
    </source>
</evidence>
<feature type="region of interest" description="Disordered" evidence="1">
    <location>
        <begin position="731"/>
        <end position="809"/>
    </location>
</feature>
<feature type="region of interest" description="Disordered" evidence="1">
    <location>
        <begin position="890"/>
        <end position="918"/>
    </location>
</feature>
<feature type="region of interest" description="Disordered" evidence="1">
    <location>
        <begin position="481"/>
        <end position="583"/>
    </location>
</feature>
<feature type="compositionally biased region" description="Low complexity" evidence="1">
    <location>
        <begin position="408"/>
        <end position="425"/>
    </location>
</feature>
<feature type="region of interest" description="Disordered" evidence="1">
    <location>
        <begin position="597"/>
        <end position="623"/>
    </location>
</feature>
<feature type="compositionally biased region" description="Low complexity" evidence="1">
    <location>
        <begin position="274"/>
        <end position="293"/>
    </location>
</feature>
<feature type="region of interest" description="Disordered" evidence="1">
    <location>
        <begin position="156"/>
        <end position="178"/>
    </location>
</feature>
<feature type="compositionally biased region" description="Low complexity" evidence="1">
    <location>
        <begin position="341"/>
        <end position="355"/>
    </location>
</feature>
<feature type="region of interest" description="Disordered" evidence="1">
    <location>
        <begin position="268"/>
        <end position="425"/>
    </location>
</feature>
<name>A0ABN2FVZ7_9ACTN</name>
<feature type="compositionally biased region" description="Polar residues" evidence="1">
    <location>
        <begin position="1"/>
        <end position="14"/>
    </location>
</feature>
<feature type="region of interest" description="Disordered" evidence="1">
    <location>
        <begin position="1"/>
        <end position="40"/>
    </location>
</feature>
<evidence type="ECO:0000256" key="1">
    <source>
        <dbReference type="SAM" id="MobiDB-lite"/>
    </source>
</evidence>
<feature type="compositionally biased region" description="Low complexity" evidence="1">
    <location>
        <begin position="890"/>
        <end position="916"/>
    </location>
</feature>
<gene>
    <name evidence="2" type="ORF">GCM10009765_07430</name>
</gene>
<feature type="compositionally biased region" description="Low complexity" evidence="1">
    <location>
        <begin position="794"/>
        <end position="808"/>
    </location>
</feature>
<feature type="compositionally biased region" description="Gly residues" evidence="1">
    <location>
        <begin position="829"/>
        <end position="839"/>
    </location>
</feature>
<feature type="compositionally biased region" description="Low complexity" evidence="1">
    <location>
        <begin position="600"/>
        <end position="617"/>
    </location>
</feature>
<feature type="compositionally biased region" description="Low complexity" evidence="1">
    <location>
        <begin position="641"/>
        <end position="666"/>
    </location>
</feature>
<feature type="region of interest" description="Disordered" evidence="1">
    <location>
        <begin position="824"/>
        <end position="846"/>
    </location>
</feature>
<feature type="compositionally biased region" description="Polar residues" evidence="1">
    <location>
        <begin position="361"/>
        <end position="378"/>
    </location>
</feature>
<accession>A0ABN2FVZ7</accession>
<organism evidence="2 3">
    <name type="scientific">Fodinicola feengrottensis</name>
    <dbReference type="NCBI Taxonomy" id="435914"/>
    <lineage>
        <taxon>Bacteria</taxon>
        <taxon>Bacillati</taxon>
        <taxon>Actinomycetota</taxon>
        <taxon>Actinomycetes</taxon>
        <taxon>Mycobacteriales</taxon>
        <taxon>Fodinicola</taxon>
    </lineage>
</organism>
<comment type="caution">
    <text evidence="2">The sequence shown here is derived from an EMBL/GenBank/DDBJ whole genome shotgun (WGS) entry which is preliminary data.</text>
</comment>
<feature type="region of interest" description="Disordered" evidence="1">
    <location>
        <begin position="641"/>
        <end position="674"/>
    </location>
</feature>
<feature type="compositionally biased region" description="Pro residues" evidence="1">
    <location>
        <begin position="20"/>
        <end position="31"/>
    </location>
</feature>
<sequence length="950" mass="93743">MWPWSSRVQRTAQEVTPGGPAAPPASQPEPAPFRAAEAGDWQAMAPMGRTFSAHPLVNPVQRLTDNLTSWRDPTYLAPLGHSIDPGGPSGVIPASLTPPPQLPTSPQDMPLATPAPSQPEARRGGAFTAIQRIFGGDATAPTRPTVARSVQTPADPVFADAPTASAGSTAPTVGASPQAMPVLDQAPAQAAQPTSHPDLVLATPVQRAESLTTSTYQPPTRTLTVLPAPTPAPVVSRAVADPGADLLGDPVSLADNQNLPEAAQDSAVPTLGYDTDSTPADQPAAPAPTTSAPGSMPGMPVVPAVQRAVDDNPPTPAGRRVGLGPALSGPSASSRPTAQRAADSPSLPLAAQPAPDEAPTVQPTLGYQPPVSGQSAGSTPVAPSVQRASAAGTTSRRPGLGAPLNQVGDAAAGPGPALGGSPDLPLSVSRAADGVGSVAGPKSFSEIAAAAVQRAAADESGDPAFDNAALDSAALDSAALDSATDEGAQHPPEVGAPPALPVAPTLNSSQLSDPAPARDLAPMPVQRVPAAGSDPLVTRPPADRPTVGATESTMSTVDSGPTLSYASGSARTTPSGPDPLAGLPELPVVQLAADGSYRPATSSSTAATSATQTLGSTGTSGTGGIDLATSTDLTASTDFSADSGAASSGSSDLPLAAGELTSSPSGGPSGAGARSLMENLPVVQLVGDRSPIPVLPTAATTAGAGATGPVAVPATNSWSASAPPTVVSRAISSTVPTPPATPSAASNGARQATNRQEGLPNAAPVQRSATFDLPTAPIAGPADTISAPSGPFGGTASPAQAPASTAVQRASGLPELTLPPVAQLASAGSDGGAATGAGTPGRRPAGAQPLVLPPTQEQLTAQMVQRFAAGPEPVVQTYPTETMTVQAADAGPAPAAAPTPAGGAPAAHPAAGAQPPEELLKTLFDPLLRRLKAELRLDRERRGLITDTKR</sequence>
<feature type="region of interest" description="Disordered" evidence="1">
    <location>
        <begin position="78"/>
        <end position="123"/>
    </location>
</feature>
<reference evidence="2 3" key="1">
    <citation type="journal article" date="2019" name="Int. J. Syst. Evol. Microbiol.">
        <title>The Global Catalogue of Microorganisms (GCM) 10K type strain sequencing project: providing services to taxonomists for standard genome sequencing and annotation.</title>
        <authorList>
            <consortium name="The Broad Institute Genomics Platform"/>
            <consortium name="The Broad Institute Genome Sequencing Center for Infectious Disease"/>
            <person name="Wu L."/>
            <person name="Ma J."/>
        </authorList>
    </citation>
    <scope>NUCLEOTIDE SEQUENCE [LARGE SCALE GENOMIC DNA]</scope>
    <source>
        <strain evidence="2 3">JCM 14718</strain>
    </source>
</reference>
<feature type="compositionally biased region" description="Polar residues" evidence="1">
    <location>
        <begin position="549"/>
        <end position="575"/>
    </location>
</feature>
<keyword evidence="3" id="KW-1185">Reference proteome</keyword>
<dbReference type="Proteomes" id="UP001500618">
    <property type="component" value="Unassembled WGS sequence"/>
</dbReference>
<dbReference type="RefSeq" id="WP_344307112.1">
    <property type="nucleotide sequence ID" value="NZ_BAAANY010000002.1"/>
</dbReference>
<proteinExistence type="predicted"/>
<feature type="compositionally biased region" description="Low complexity" evidence="1">
    <location>
        <begin position="159"/>
        <end position="176"/>
    </location>
</feature>
<protein>
    <submittedName>
        <fullName evidence="2">Uncharacterized protein</fullName>
    </submittedName>
</protein>
<dbReference type="EMBL" id="BAAANY010000002">
    <property type="protein sequence ID" value="GAA1660472.1"/>
    <property type="molecule type" value="Genomic_DNA"/>
</dbReference>